<evidence type="ECO:0000256" key="1">
    <source>
        <dbReference type="ARBA" id="ARBA00022723"/>
    </source>
</evidence>
<feature type="domain" description="Fibronectin type-III" evidence="3">
    <location>
        <begin position="1082"/>
        <end position="1173"/>
    </location>
</feature>
<proteinExistence type="predicted"/>
<dbReference type="SUPFAM" id="SSF49373">
    <property type="entry name" value="Invasin/intimin cell-adhesion fragments"/>
    <property type="match status" value="1"/>
</dbReference>
<keyword evidence="2" id="KW-0325">Glycoprotein</keyword>
<dbReference type="Pfam" id="PF18962">
    <property type="entry name" value="Por_Secre_tail"/>
    <property type="match status" value="1"/>
</dbReference>
<dbReference type="InterPro" id="IPR008964">
    <property type="entry name" value="Invasin/intimin_cell_adhesion"/>
</dbReference>
<protein>
    <submittedName>
        <fullName evidence="4">Por secretion system C-terminal sorting domain-containing protein</fullName>
    </submittedName>
</protein>
<name>A0A1W2HBW0_9BACT</name>
<dbReference type="PANTHER" id="PTHR42970">
    <property type="entry name" value="PECTATE LYASE C-RELATED"/>
    <property type="match status" value="1"/>
</dbReference>
<dbReference type="InterPro" id="IPR003343">
    <property type="entry name" value="Big_2"/>
</dbReference>
<dbReference type="PANTHER" id="PTHR42970:SF1">
    <property type="entry name" value="PECTATE LYASE C-RELATED"/>
    <property type="match status" value="1"/>
</dbReference>
<evidence type="ECO:0000313" key="4">
    <source>
        <dbReference type="EMBL" id="SMD46304.1"/>
    </source>
</evidence>
<keyword evidence="1" id="KW-0479">Metal-binding</keyword>
<dbReference type="Pfam" id="PF02368">
    <property type="entry name" value="Big_2"/>
    <property type="match status" value="1"/>
</dbReference>
<dbReference type="InterPro" id="IPR013783">
    <property type="entry name" value="Ig-like_fold"/>
</dbReference>
<feature type="domain" description="Fibronectin type-III" evidence="3">
    <location>
        <begin position="788"/>
        <end position="883"/>
    </location>
</feature>
<dbReference type="InterPro" id="IPR026444">
    <property type="entry name" value="Secre_tail"/>
</dbReference>
<dbReference type="Pfam" id="PF00041">
    <property type="entry name" value="fn3"/>
    <property type="match status" value="1"/>
</dbReference>
<dbReference type="Proteomes" id="UP000192333">
    <property type="component" value="Chromosome I"/>
</dbReference>
<dbReference type="SUPFAM" id="SSF51126">
    <property type="entry name" value="Pectin lyase-like"/>
    <property type="match status" value="1"/>
</dbReference>
<dbReference type="Gene3D" id="2.60.40.1080">
    <property type="match status" value="1"/>
</dbReference>
<dbReference type="InterPro" id="IPR003961">
    <property type="entry name" value="FN3_dom"/>
</dbReference>
<keyword evidence="5" id="KW-1185">Reference proteome</keyword>
<dbReference type="SUPFAM" id="SSF49265">
    <property type="entry name" value="Fibronectin type III"/>
    <property type="match status" value="3"/>
</dbReference>
<dbReference type="Gene3D" id="2.160.20.10">
    <property type="entry name" value="Single-stranded right-handed beta-helix, Pectin lyase-like"/>
    <property type="match status" value="1"/>
</dbReference>
<feature type="domain" description="Fibronectin type-III" evidence="3">
    <location>
        <begin position="690"/>
        <end position="785"/>
    </location>
</feature>
<dbReference type="InterPro" id="IPR011050">
    <property type="entry name" value="Pectin_lyase_fold/virulence"/>
</dbReference>
<accession>A0A1W2HBW0</accession>
<organism evidence="4 5">
    <name type="scientific">Aquiflexum balticum DSM 16537</name>
    <dbReference type="NCBI Taxonomy" id="758820"/>
    <lineage>
        <taxon>Bacteria</taxon>
        <taxon>Pseudomonadati</taxon>
        <taxon>Bacteroidota</taxon>
        <taxon>Cytophagia</taxon>
        <taxon>Cytophagales</taxon>
        <taxon>Cyclobacteriaceae</taxon>
        <taxon>Aquiflexum</taxon>
    </lineage>
</organism>
<dbReference type="InterPro" id="IPR052063">
    <property type="entry name" value="Polysaccharide_Lyase_1"/>
</dbReference>
<dbReference type="InterPro" id="IPR036116">
    <property type="entry name" value="FN3_sf"/>
</dbReference>
<evidence type="ECO:0000256" key="2">
    <source>
        <dbReference type="ARBA" id="ARBA00023180"/>
    </source>
</evidence>
<dbReference type="STRING" id="758820.SAMN00777080_4988"/>
<dbReference type="Gene3D" id="2.60.40.10">
    <property type="entry name" value="Immunoglobulins"/>
    <property type="match status" value="5"/>
</dbReference>
<evidence type="ECO:0000259" key="3">
    <source>
        <dbReference type="PROSITE" id="PS50853"/>
    </source>
</evidence>
<dbReference type="PROSITE" id="PS50853">
    <property type="entry name" value="FN3"/>
    <property type="match status" value="5"/>
</dbReference>
<feature type="domain" description="Fibronectin type-III" evidence="3">
    <location>
        <begin position="886"/>
        <end position="978"/>
    </location>
</feature>
<dbReference type="NCBIfam" id="TIGR04183">
    <property type="entry name" value="Por_Secre_tail"/>
    <property type="match status" value="1"/>
</dbReference>
<dbReference type="GO" id="GO:0046872">
    <property type="term" value="F:metal ion binding"/>
    <property type="evidence" value="ECO:0007669"/>
    <property type="project" value="UniProtKB-KW"/>
</dbReference>
<gene>
    <name evidence="4" type="ORF">SAMN00777080_4988</name>
</gene>
<dbReference type="SMART" id="SM00635">
    <property type="entry name" value="BID_2"/>
    <property type="match status" value="1"/>
</dbReference>
<dbReference type="InterPro" id="IPR012334">
    <property type="entry name" value="Pectin_lyas_fold"/>
</dbReference>
<dbReference type="SMART" id="SM00060">
    <property type="entry name" value="FN3"/>
    <property type="match status" value="5"/>
</dbReference>
<dbReference type="CDD" id="cd00063">
    <property type="entry name" value="FN3"/>
    <property type="match status" value="4"/>
</dbReference>
<dbReference type="EMBL" id="LT838813">
    <property type="protein sequence ID" value="SMD46304.1"/>
    <property type="molecule type" value="Genomic_DNA"/>
</dbReference>
<feature type="domain" description="Fibronectin type-III" evidence="3">
    <location>
        <begin position="981"/>
        <end position="1077"/>
    </location>
</feature>
<reference evidence="5" key="1">
    <citation type="submission" date="2017-04" db="EMBL/GenBank/DDBJ databases">
        <authorList>
            <person name="Varghese N."/>
            <person name="Submissions S."/>
        </authorList>
    </citation>
    <scope>NUCLEOTIDE SEQUENCE [LARGE SCALE GENOMIC DNA]</scope>
    <source>
        <strain evidence="5">DSM 16537</strain>
    </source>
</reference>
<evidence type="ECO:0000313" key="5">
    <source>
        <dbReference type="Proteomes" id="UP000192333"/>
    </source>
</evidence>
<sequence length="1264" mass="139915">MPVPMRKILLILIWLISFLPVTLSFGQNQSIPSFPGAEGFGKYATGGRGGMVYIVTSLNDSGLGSLRWALEAKGPRIVVFEVSGTIELKSKLNISNGDLTIAGQTAPGDGITLKNYPLRILNTNNVIIRFIRSRLGDLYVDHPTFPTNKEDAFEIVRSSNAIIDHCSFSWGTDEVASIATGLDITIQNSIISEALGNHNPLGSLNYGDRLSYYQNLYVHNLIRNPSISSLTGSGLHDIRNIVVYNYGFRAIDNGPNCKVNVYNSYFKPGPATLAHEEASSISKKFLNPTMLDGNSETYGKFYLEGNFMPTVDLLKDQWLGVRLENGTNQKLYLENCKNKDENGNLVPFEIPIGLYSKNLNAQEAYEEVLANVGASLVRDNVDKRLINELKTGTTTFQGSNSGLLGIIDSQNDVGGWPELKSLTAPKDTDRDGIPDNWEIENGLDPNKADDSLYSLNQDYTNIEVYINSMVSHISEPNSTIKTSGIAVDPEELSLEIGKNYQMKADLSPSNATDKTVFWTISNSQIATVNSSGLVTAVNSGTATITAKTQDGGFTDSSTITVIGSENSMIVKSFTLIDASNNNEILEISDGMKIDSELIQNLNLNMRANTSPTIVGSLFMSITGPITHSTTENVAPYALFGDSNGNYSGRPFSTGDYTLTATPYQEANKGGMEGETISIKFSIIEVEEKTVPDQPVLVTPIDKTLNLSNTIDFQWNIIEDAVTYHIQLSEKSDFTTFFLDQDNLASNQIQISDLKSGIQYYWRVRASNEVGYSNWSTIWSFTTKATIKAPTAPVLLGPENLSSGLTGTISLKWTKPENAEVYRVQIAKDEAFTRKQFDLYNIPTETFDINNLEAGTTFYWRVNASNEGGSSDFSETWKFETLKGPTAPNLVSPADGQPNMDTSVRLEWETVIGADSYRLHVSDTRDFSVRIIDQANISENLFSLQNLEEGKIYYWRVRSSNKAGNSIYSNIWSFTTKISLIAPTTPELVSPIQSATVNATNVAFEWKAVNTAEKYQIQVSKFSNFSQEIVVNNNGVTGNKINIATLEPDQVYFWRVRAINASGSSPYSAVWLVKTEPLPPLASPLLVSPANRIMVDTTSIAFVWEMVPEADNYQLEVSKDSTFQEGLMQYKELSYTNYILDSLESGEKYFWRVQANGKRPSSQSETWSFTIEEDLSVLLARSSPVKIKAYPNPFEDILHLEFSRTIEGEVIISIMDSNGITVFEEAVNDIKESITLEIPTDWPKGVYVIRVQGFGIFESKKIIKN</sequence>
<dbReference type="AlphaFoldDB" id="A0A1W2HBW0"/>